<protein>
    <submittedName>
        <fullName evidence="1">Uncharacterized protein</fullName>
    </submittedName>
</protein>
<dbReference type="VEuPathDB" id="FungiDB:C8Q69DRAFT_112996"/>
<organism evidence="1 2">
    <name type="scientific">Byssochlamys spectabilis</name>
    <name type="common">Paecilomyces variotii</name>
    <dbReference type="NCBI Taxonomy" id="264951"/>
    <lineage>
        <taxon>Eukaryota</taxon>
        <taxon>Fungi</taxon>
        <taxon>Dikarya</taxon>
        <taxon>Ascomycota</taxon>
        <taxon>Pezizomycotina</taxon>
        <taxon>Eurotiomycetes</taxon>
        <taxon>Eurotiomycetidae</taxon>
        <taxon>Eurotiales</taxon>
        <taxon>Thermoascaceae</taxon>
        <taxon>Paecilomyces</taxon>
    </lineage>
</organism>
<reference evidence="1 2" key="1">
    <citation type="journal article" date="2018" name="Front. Microbiol.">
        <title>Genomic and genetic insights into a cosmopolitan fungus, Paecilomyces variotii (Eurotiales).</title>
        <authorList>
            <person name="Urquhart A.S."/>
            <person name="Mondo S.J."/>
            <person name="Makela M.R."/>
            <person name="Hane J.K."/>
            <person name="Wiebenga A."/>
            <person name="He G."/>
            <person name="Mihaltcheva S."/>
            <person name="Pangilinan J."/>
            <person name="Lipzen A."/>
            <person name="Barry K."/>
            <person name="de Vries R.P."/>
            <person name="Grigoriev I.V."/>
            <person name="Idnurm A."/>
        </authorList>
    </citation>
    <scope>NUCLEOTIDE SEQUENCE [LARGE SCALE GENOMIC DNA]</scope>
    <source>
        <strain evidence="1 2">CBS 101075</strain>
    </source>
</reference>
<gene>
    <name evidence="1" type="ORF">C8Q69DRAFT_112996</name>
</gene>
<dbReference type="Proteomes" id="UP000283841">
    <property type="component" value="Unassembled WGS sequence"/>
</dbReference>
<keyword evidence="2" id="KW-1185">Reference proteome</keyword>
<accession>A0A443HJF6</accession>
<dbReference type="GeneID" id="39594414"/>
<dbReference type="AlphaFoldDB" id="A0A443HJF6"/>
<name>A0A443HJF6_BYSSP</name>
<comment type="caution">
    <text evidence="1">The sequence shown here is derived from an EMBL/GenBank/DDBJ whole genome shotgun (WGS) entry which is preliminary data.</text>
</comment>
<sequence length="628" mass="71411">MPLYMGGWIPYPHRVQLDGLQALNAVKLAPKLLQHPDMSSSDIYKIQDGVRNCDNFLKYPKGMTLQSYSKLSKFLTSYVNQRVLWCHGDRQNLVASAVPAVYELSKIDKSKLPEDLRLALERLTDYGDFYEEVIELLSCNLCFGEMLHNQIDPRTQRRFTWTDISKDLKLYHESQNGADHLRDTPHFDLICKVSESIREAAQAMGAPKGAVEWQLTHYAIYQEHPLGPKRLLRTGNWPGLAKELTASLRALGGLWRGPFEVDCLQRNAARVMIIVLRLIEQHWFSNIFQDGNRPLFFLLADRAGELSRQIADTGSYRPREDRRSVPMFNPADLNDALCARVKIRDYSLTWDSSAFILTYEGMDIRPLDGETWPQELDGYGLMSFLKVQPSRAQAIMKLWETVKAINSRLAVALPLEEWVLEKIKHDLEFTMISALRSPSFYTNKFLEKVLQVAGLDDHDMVKLGFSSLANRGIVCLTTHDGIAAIGEELPEHRKSSVAVIANQLASGYVPGNMDYILLTPQIEHCTIPSENPCAVIIIEAMDRAANQAIKAADEELDEMTEVRVRRAWIDLNLALRHVLNEDGPIDYDEKLCKEIVINAGKTNIELYMCHFVRHPTFGLLRRGQLPGF</sequence>
<dbReference type="EMBL" id="RCNU01000015">
    <property type="protein sequence ID" value="RWQ91972.1"/>
    <property type="molecule type" value="Genomic_DNA"/>
</dbReference>
<evidence type="ECO:0000313" key="2">
    <source>
        <dbReference type="Proteomes" id="UP000283841"/>
    </source>
</evidence>
<evidence type="ECO:0000313" key="1">
    <source>
        <dbReference type="EMBL" id="RWQ91972.1"/>
    </source>
</evidence>
<proteinExistence type="predicted"/>
<dbReference type="RefSeq" id="XP_028481617.1">
    <property type="nucleotide sequence ID" value="XM_028625137.1"/>
</dbReference>